<gene>
    <name evidence="4" type="ORF">GCM10010307_14440</name>
</gene>
<keyword evidence="2" id="KW-0472">Membrane</keyword>
<dbReference type="Pfam" id="PF13560">
    <property type="entry name" value="HTH_31"/>
    <property type="match status" value="1"/>
</dbReference>
<name>A0ABP6CR60_9ACTN</name>
<sequence length="302" mass="32374">MARWKELPDSLDQRERQLIVQLRRLKDRSGLSLAALAAKTTYSSSSWERRLNGKKPVPRGAVTELARVCGTAPTRLLVLHEVAEGARETAPGAAEASGASGAELEEAPATTRTAAARTVTMRTGALRAATESRCSSEPPAARPRPRLVLAAVAALLVAFGAGTIVGAAWQDDSDSPGQQTALAAESYRRGQTYDCDISRKDGGLYAGHSASERVLLDINHVGWDVVEAQCLPARHGHVSASRSELGFPPACARFVPVQRAQDRRGVGDVRPLPRARTDAACAQESWTCQRGFNTCEFPVARR</sequence>
<feature type="region of interest" description="Disordered" evidence="1">
    <location>
        <begin position="88"/>
        <end position="113"/>
    </location>
</feature>
<keyword evidence="5" id="KW-1185">Reference proteome</keyword>
<feature type="transmembrane region" description="Helical" evidence="2">
    <location>
        <begin position="147"/>
        <end position="169"/>
    </location>
</feature>
<feature type="domain" description="HTH cro/C1-type" evidence="3">
    <location>
        <begin position="21"/>
        <end position="76"/>
    </location>
</feature>
<evidence type="ECO:0000259" key="3">
    <source>
        <dbReference type="SMART" id="SM00530"/>
    </source>
</evidence>
<keyword evidence="2" id="KW-1133">Transmembrane helix</keyword>
<dbReference type="SMART" id="SM00530">
    <property type="entry name" value="HTH_XRE"/>
    <property type="match status" value="1"/>
</dbReference>
<protein>
    <recommendedName>
        <fullName evidence="3">HTH cro/C1-type domain-containing protein</fullName>
    </recommendedName>
</protein>
<dbReference type="EMBL" id="BAAASJ010000018">
    <property type="protein sequence ID" value="GAA2626488.1"/>
    <property type="molecule type" value="Genomic_DNA"/>
</dbReference>
<dbReference type="SUPFAM" id="SSF47413">
    <property type="entry name" value="lambda repressor-like DNA-binding domains"/>
    <property type="match status" value="1"/>
</dbReference>
<evidence type="ECO:0000313" key="5">
    <source>
        <dbReference type="Proteomes" id="UP001500151"/>
    </source>
</evidence>
<proteinExistence type="predicted"/>
<evidence type="ECO:0000256" key="2">
    <source>
        <dbReference type="SAM" id="Phobius"/>
    </source>
</evidence>
<feature type="compositionally biased region" description="Low complexity" evidence="1">
    <location>
        <begin position="90"/>
        <end position="113"/>
    </location>
</feature>
<organism evidence="4 5">
    <name type="scientific">Streptomyces vastus</name>
    <dbReference type="NCBI Taxonomy" id="285451"/>
    <lineage>
        <taxon>Bacteria</taxon>
        <taxon>Bacillati</taxon>
        <taxon>Actinomycetota</taxon>
        <taxon>Actinomycetes</taxon>
        <taxon>Kitasatosporales</taxon>
        <taxon>Streptomycetaceae</taxon>
        <taxon>Streptomyces</taxon>
    </lineage>
</organism>
<dbReference type="InterPro" id="IPR001387">
    <property type="entry name" value="Cro/C1-type_HTH"/>
</dbReference>
<evidence type="ECO:0000313" key="4">
    <source>
        <dbReference type="EMBL" id="GAA2626488.1"/>
    </source>
</evidence>
<dbReference type="Proteomes" id="UP001500151">
    <property type="component" value="Unassembled WGS sequence"/>
</dbReference>
<dbReference type="CDD" id="cd00093">
    <property type="entry name" value="HTH_XRE"/>
    <property type="match status" value="1"/>
</dbReference>
<keyword evidence="2" id="KW-0812">Transmembrane</keyword>
<comment type="caution">
    <text evidence="4">The sequence shown here is derived from an EMBL/GenBank/DDBJ whole genome shotgun (WGS) entry which is preliminary data.</text>
</comment>
<dbReference type="RefSeq" id="WP_344388307.1">
    <property type="nucleotide sequence ID" value="NZ_BAAASJ010000018.1"/>
</dbReference>
<reference evidence="5" key="1">
    <citation type="journal article" date="2019" name="Int. J. Syst. Evol. Microbiol.">
        <title>The Global Catalogue of Microorganisms (GCM) 10K type strain sequencing project: providing services to taxonomists for standard genome sequencing and annotation.</title>
        <authorList>
            <consortium name="The Broad Institute Genomics Platform"/>
            <consortium name="The Broad Institute Genome Sequencing Center for Infectious Disease"/>
            <person name="Wu L."/>
            <person name="Ma J."/>
        </authorList>
    </citation>
    <scope>NUCLEOTIDE SEQUENCE [LARGE SCALE GENOMIC DNA]</scope>
    <source>
        <strain evidence="5">JCM 4524</strain>
    </source>
</reference>
<evidence type="ECO:0000256" key="1">
    <source>
        <dbReference type="SAM" id="MobiDB-lite"/>
    </source>
</evidence>
<accession>A0ABP6CR60</accession>
<dbReference type="InterPro" id="IPR010982">
    <property type="entry name" value="Lambda_DNA-bd_dom_sf"/>
</dbReference>